<dbReference type="PIRSF" id="PIRSF005496">
    <property type="entry name" value="ATP_hel_hrpB"/>
    <property type="match status" value="1"/>
</dbReference>
<feature type="region of interest" description="Disordered" evidence="5">
    <location>
        <begin position="816"/>
        <end position="840"/>
    </location>
</feature>
<proteinExistence type="predicted"/>
<dbReference type="PROSITE" id="PS00690">
    <property type="entry name" value="DEAH_ATP_HELICASE"/>
    <property type="match status" value="1"/>
</dbReference>
<evidence type="ECO:0000259" key="6">
    <source>
        <dbReference type="PROSITE" id="PS51192"/>
    </source>
</evidence>
<dbReference type="InterPro" id="IPR049614">
    <property type="entry name" value="HrpB_DEXH"/>
</dbReference>
<keyword evidence="9" id="KW-1185">Reference proteome</keyword>
<keyword evidence="3 8" id="KW-0347">Helicase</keyword>
<evidence type="ECO:0000259" key="7">
    <source>
        <dbReference type="PROSITE" id="PS51194"/>
    </source>
</evidence>
<feature type="domain" description="Helicase ATP-binding" evidence="6">
    <location>
        <begin position="26"/>
        <end position="189"/>
    </location>
</feature>
<dbReference type="CDD" id="cd18791">
    <property type="entry name" value="SF2_C_RHA"/>
    <property type="match status" value="1"/>
</dbReference>
<accession>A0ABU7U0F4</accession>
<dbReference type="PANTHER" id="PTHR43519:SF1">
    <property type="entry name" value="ATP-DEPENDENT RNA HELICASE HRPB"/>
    <property type="match status" value="1"/>
</dbReference>
<organism evidence="8 9">
    <name type="scientific">Sorlinia euscelidii</name>
    <dbReference type="NCBI Taxonomy" id="3081148"/>
    <lineage>
        <taxon>Bacteria</taxon>
        <taxon>Pseudomonadati</taxon>
        <taxon>Pseudomonadota</taxon>
        <taxon>Alphaproteobacteria</taxon>
        <taxon>Acetobacterales</taxon>
        <taxon>Acetobacteraceae</taxon>
        <taxon>Sorlinia</taxon>
    </lineage>
</organism>
<evidence type="ECO:0000256" key="3">
    <source>
        <dbReference type="ARBA" id="ARBA00022806"/>
    </source>
</evidence>
<dbReference type="SUPFAM" id="SSF52540">
    <property type="entry name" value="P-loop containing nucleoside triphosphate hydrolases"/>
    <property type="match status" value="1"/>
</dbReference>
<keyword evidence="4" id="KW-0067">ATP-binding</keyword>
<dbReference type="SMART" id="SM00490">
    <property type="entry name" value="HELICc"/>
    <property type="match status" value="1"/>
</dbReference>
<sequence>MYIFPDFANLTATASLPIRDVLPEINAVLVRQLNLVVSAPPGSGKTSLVPLSLLNASWREGKIWLIAPRRVAVRGAAQRMAALCGEAVGGKIGFTTRLERVISPQTEIEVMTEGLFLRRVLTDPFLEGVSTVIFDEVHERSLELDTGLALALSAQRNLRETLRIIAMSATLESDAFSQLMQAAQITCGRREFPLTLQHVARDIQSPGDLPKAASLQVRRALSESPGGNILVFLPGMREIRETQSLLENIDARVLALHGDLPIETQDLIFTPTEKRQVVLATSIAETSLTLPDTRVVIDGGFRRAPRFDAATGLTRLETVRISRAAAQQRAGRAGREGPGTAVRLWTEAMHRGLTAFDPPEILTADLSPLMMHVVLWRDVTGLDDATAFLLQALPQGGVEAATRLLEALGAMEASGLTDFGRSMARYGAHPRLAAMLASAETPAARATASDLGALLEERDPLRRPSAEGGRKLEVASSDVAWRLDALHGGPTQGGDRHILRRIRNVAARYRAAARVSTRTEIDLDYVGPLLAAGFPDRLAMDMDGTGRYRLAGGGSAHLPATDPLAKHKFLVVPRLQQMRAARIALAAPIAIENLPSAIAGTIKVTRETALDPVTGRVISREKRRLGRLLLSERDVDVSGADLAALLLDDVRHHMRSALNWTDACDQFQARVRLGRQLRSDLPRMDDAHLSETLEDWLSPWITDCRSRTHLAALDLINILKTRLSWEQQNWLDANLPQRLRLPRGMVEIDYTAPNPTISARASLFYGCAETPRIAAGSIKLQFALLSPAGRVQAITADLARFWKTGWAEMRRDMRGRYPKHDWPEDPSDPALKTVTRRNNK</sequence>
<dbReference type="InterPro" id="IPR002464">
    <property type="entry name" value="DNA/RNA_helicase_DEAH_CS"/>
</dbReference>
<dbReference type="NCBIfam" id="TIGR01970">
    <property type="entry name" value="DEAH_box_HrpB"/>
    <property type="match status" value="1"/>
</dbReference>
<dbReference type="InterPro" id="IPR027417">
    <property type="entry name" value="P-loop_NTPase"/>
</dbReference>
<dbReference type="CDD" id="cd17990">
    <property type="entry name" value="DEXHc_HrpB"/>
    <property type="match status" value="1"/>
</dbReference>
<dbReference type="Pfam" id="PF08482">
    <property type="entry name" value="HrpB_C"/>
    <property type="match status" value="1"/>
</dbReference>
<dbReference type="Proteomes" id="UP001312908">
    <property type="component" value="Unassembled WGS sequence"/>
</dbReference>
<keyword evidence="1" id="KW-0547">Nucleotide-binding</keyword>
<evidence type="ECO:0000313" key="9">
    <source>
        <dbReference type="Proteomes" id="UP001312908"/>
    </source>
</evidence>
<dbReference type="EMBL" id="JAWJZY010000001">
    <property type="protein sequence ID" value="MEE8657925.1"/>
    <property type="molecule type" value="Genomic_DNA"/>
</dbReference>
<comment type="caution">
    <text evidence="8">The sequence shown here is derived from an EMBL/GenBank/DDBJ whole genome shotgun (WGS) entry which is preliminary data.</text>
</comment>
<gene>
    <name evidence="8" type="primary">hrpB</name>
    <name evidence="8" type="ORF">DOFOFD_02710</name>
</gene>
<dbReference type="Gene3D" id="3.40.50.300">
    <property type="entry name" value="P-loop containing nucleotide triphosphate hydrolases"/>
    <property type="match status" value="2"/>
</dbReference>
<dbReference type="PROSITE" id="PS51194">
    <property type="entry name" value="HELICASE_CTER"/>
    <property type="match status" value="1"/>
</dbReference>
<keyword evidence="2" id="KW-0378">Hydrolase</keyword>
<evidence type="ECO:0000256" key="2">
    <source>
        <dbReference type="ARBA" id="ARBA00022801"/>
    </source>
</evidence>
<dbReference type="Pfam" id="PF00271">
    <property type="entry name" value="Helicase_C"/>
    <property type="match status" value="1"/>
</dbReference>
<dbReference type="InterPro" id="IPR001650">
    <property type="entry name" value="Helicase_C-like"/>
</dbReference>
<reference evidence="8 9" key="1">
    <citation type="submission" date="2023-10" db="EMBL/GenBank/DDBJ databases">
        <title>Sorlinia euscelidii gen. nov., sp. nov., an acetic acid bacteria isolated from the gut of Euscelidius variegatus emitter.</title>
        <authorList>
            <person name="Michoud G."/>
            <person name="Marasco R."/>
            <person name="Seferji K."/>
            <person name="Gonella E."/>
            <person name="Garuglieri E."/>
            <person name="Alma A."/>
            <person name="Mapelli F."/>
            <person name="Borin S."/>
            <person name="Daffonchio D."/>
            <person name="Crotti E."/>
        </authorList>
    </citation>
    <scope>NUCLEOTIDE SEQUENCE [LARGE SCALE GENOMIC DNA]</scope>
    <source>
        <strain evidence="8 9">EV16P</strain>
    </source>
</reference>
<evidence type="ECO:0000256" key="4">
    <source>
        <dbReference type="ARBA" id="ARBA00022840"/>
    </source>
</evidence>
<dbReference type="PANTHER" id="PTHR43519">
    <property type="entry name" value="ATP-DEPENDENT RNA HELICASE HRPB"/>
    <property type="match status" value="1"/>
</dbReference>
<name>A0ABU7U0F4_9PROT</name>
<dbReference type="SMART" id="SM00487">
    <property type="entry name" value="DEXDc"/>
    <property type="match status" value="1"/>
</dbReference>
<dbReference type="SMART" id="SM00847">
    <property type="entry name" value="HA2"/>
    <property type="match status" value="1"/>
</dbReference>
<dbReference type="InterPro" id="IPR010225">
    <property type="entry name" value="HrpB"/>
</dbReference>
<evidence type="ECO:0000256" key="5">
    <source>
        <dbReference type="SAM" id="MobiDB-lite"/>
    </source>
</evidence>
<dbReference type="InterPro" id="IPR014001">
    <property type="entry name" value="Helicase_ATP-bd"/>
</dbReference>
<feature type="domain" description="Helicase C-terminal" evidence="7">
    <location>
        <begin position="216"/>
        <end position="377"/>
    </location>
</feature>
<dbReference type="RefSeq" id="WP_394818889.1">
    <property type="nucleotide sequence ID" value="NZ_JAWJZY010000001.1"/>
</dbReference>
<dbReference type="InterPro" id="IPR011545">
    <property type="entry name" value="DEAD/DEAH_box_helicase_dom"/>
</dbReference>
<dbReference type="InterPro" id="IPR007502">
    <property type="entry name" value="Helicase-assoc_dom"/>
</dbReference>
<dbReference type="GO" id="GO:0004386">
    <property type="term" value="F:helicase activity"/>
    <property type="evidence" value="ECO:0007669"/>
    <property type="project" value="UniProtKB-KW"/>
</dbReference>
<evidence type="ECO:0000313" key="8">
    <source>
        <dbReference type="EMBL" id="MEE8657925.1"/>
    </source>
</evidence>
<evidence type="ECO:0000256" key="1">
    <source>
        <dbReference type="ARBA" id="ARBA00022741"/>
    </source>
</evidence>
<dbReference type="InterPro" id="IPR013689">
    <property type="entry name" value="RNA_helicase_ATP-dep_HrpB_C"/>
</dbReference>
<protein>
    <submittedName>
        <fullName evidence="8">ATP-dependent helicase HrpB</fullName>
    </submittedName>
</protein>
<dbReference type="Pfam" id="PF00270">
    <property type="entry name" value="DEAD"/>
    <property type="match status" value="1"/>
</dbReference>
<dbReference type="Gene3D" id="1.20.120.1080">
    <property type="match status" value="1"/>
</dbReference>
<dbReference type="PROSITE" id="PS51192">
    <property type="entry name" value="HELICASE_ATP_BIND_1"/>
    <property type="match status" value="1"/>
</dbReference>